<reference evidence="2" key="1">
    <citation type="submission" date="2021-05" db="EMBL/GenBank/DDBJ databases">
        <title>Energy efficiency and biological interactions define the core microbiome of deep oligotrophic groundwater.</title>
        <authorList>
            <person name="Mehrshad M."/>
            <person name="Lopez-Fernandez M."/>
            <person name="Bell E."/>
            <person name="Bernier-Latmani R."/>
            <person name="Bertilsson S."/>
            <person name="Dopson M."/>
        </authorList>
    </citation>
    <scope>NUCLEOTIDE SEQUENCE</scope>
    <source>
        <strain evidence="2">Modern_marine.mb.64</strain>
    </source>
</reference>
<dbReference type="AlphaFoldDB" id="A0A948RUZ3"/>
<comment type="caution">
    <text evidence="2">The sequence shown here is derived from an EMBL/GenBank/DDBJ whole genome shotgun (WGS) entry which is preliminary data.</text>
</comment>
<dbReference type="PANTHER" id="PTHR37523:SF1">
    <property type="entry name" value="CALCINEURIN-LIKE PHOSPHOESTERASE DOMAIN-CONTAINING PROTEIN"/>
    <property type="match status" value="1"/>
</dbReference>
<protein>
    <recommendedName>
        <fullName evidence="1">Calcineurin-like phosphoesterase domain-containing protein</fullName>
    </recommendedName>
</protein>
<name>A0A948RUZ3_UNCEI</name>
<proteinExistence type="predicted"/>
<dbReference type="GO" id="GO:0016787">
    <property type="term" value="F:hydrolase activity"/>
    <property type="evidence" value="ECO:0007669"/>
    <property type="project" value="InterPro"/>
</dbReference>
<evidence type="ECO:0000313" key="2">
    <source>
        <dbReference type="EMBL" id="MBU2690179.1"/>
    </source>
</evidence>
<gene>
    <name evidence="2" type="ORF">KJ970_04565</name>
</gene>
<sequence>MFQCFFTSDLHGKIERYHSLFESIAQERPEAVFLGGDLLPISFDRSWALDFAHQDFVQDLLIAGFRRLRESLGPDYPEVFVILGNDDPRIEEAALLRAATQGYWHYLHNHRVKLGSLTVYGYANVPPTPFQLKDWERYDVSRFVDLGALSPEEGVRSIPMSNNEIRYATIQGDLDLLAGKDDLGKAVFLFHAPPYQTKLDRAALDGRMIDYVPLDVHIGSIAIRRFIEERQPWITLHGHVHESARLTGSWRDQMGRTHLFSGAHDGPELALVRFDADDPARATRALI</sequence>
<dbReference type="EMBL" id="JAHJDP010000023">
    <property type="protein sequence ID" value="MBU2690179.1"/>
    <property type="molecule type" value="Genomic_DNA"/>
</dbReference>
<accession>A0A948RUZ3</accession>
<evidence type="ECO:0000259" key="1">
    <source>
        <dbReference type="Pfam" id="PF00149"/>
    </source>
</evidence>
<dbReference type="Pfam" id="PF00149">
    <property type="entry name" value="Metallophos"/>
    <property type="match status" value="1"/>
</dbReference>
<dbReference type="Gene3D" id="3.60.21.10">
    <property type="match status" value="1"/>
</dbReference>
<dbReference type="PANTHER" id="PTHR37523">
    <property type="entry name" value="METALLOPHOSPHOESTERASE"/>
    <property type="match status" value="1"/>
</dbReference>
<dbReference type="InterPro" id="IPR004843">
    <property type="entry name" value="Calcineurin-like_PHP"/>
</dbReference>
<dbReference type="InterPro" id="IPR029052">
    <property type="entry name" value="Metallo-depent_PP-like"/>
</dbReference>
<evidence type="ECO:0000313" key="3">
    <source>
        <dbReference type="Proteomes" id="UP000777784"/>
    </source>
</evidence>
<organism evidence="2 3">
    <name type="scientific">Eiseniibacteriota bacterium</name>
    <dbReference type="NCBI Taxonomy" id="2212470"/>
    <lineage>
        <taxon>Bacteria</taxon>
        <taxon>Candidatus Eiseniibacteriota</taxon>
    </lineage>
</organism>
<feature type="domain" description="Calcineurin-like phosphoesterase" evidence="1">
    <location>
        <begin position="6"/>
        <end position="242"/>
    </location>
</feature>
<dbReference type="SUPFAM" id="SSF56300">
    <property type="entry name" value="Metallo-dependent phosphatases"/>
    <property type="match status" value="1"/>
</dbReference>
<dbReference type="Proteomes" id="UP000777784">
    <property type="component" value="Unassembled WGS sequence"/>
</dbReference>